<dbReference type="InterPro" id="IPR036236">
    <property type="entry name" value="Znf_C2H2_sf"/>
</dbReference>
<dbReference type="AlphaFoldDB" id="A0A914EME5"/>
<comment type="function">
    <text evidence="10">Component of the U1 snRNP, which is essential for recognition of the pre-mRNA 5' splice-site and the subsequent assembly of the spliceosome. U1-C is directly involved in initial 5' splice-site recognition for both constitutive and regulated alternative splicing. The interaction with the 5' splice-site seems to precede base-pairing between the pre-mRNA and the U1 snRNA.</text>
</comment>
<protein>
    <recommendedName>
        <fullName evidence="9 10">U1 small nuclear ribonucleoprotein C</fullName>
        <shortName evidence="9 10">U1 snRNP C</shortName>
        <shortName evidence="9 10">U1-C</shortName>
        <shortName evidence="9 10">U1C</shortName>
    </recommendedName>
</protein>
<evidence type="ECO:0000256" key="7">
    <source>
        <dbReference type="ARBA" id="ARBA00023274"/>
    </source>
</evidence>
<dbReference type="InterPro" id="IPR000690">
    <property type="entry name" value="Matrin/U1-C_Znf_C2H2"/>
</dbReference>
<dbReference type="GO" id="GO:0000243">
    <property type="term" value="C:commitment complex"/>
    <property type="evidence" value="ECO:0007669"/>
    <property type="project" value="UniProtKB-UniRule"/>
</dbReference>
<keyword evidence="4 9" id="KW-0862">Zinc</keyword>
<keyword evidence="3 9" id="KW-0863">Zinc-finger</keyword>
<evidence type="ECO:0000259" key="11">
    <source>
        <dbReference type="PROSITE" id="PS50171"/>
    </source>
</evidence>
<name>A0A914EME5_9BILA</name>
<keyword evidence="12" id="KW-1185">Reference proteome</keyword>
<dbReference type="GO" id="GO:0030619">
    <property type="term" value="F:U1 snRNA binding"/>
    <property type="evidence" value="ECO:0007669"/>
    <property type="project" value="UniProtKB-UniRule"/>
</dbReference>
<evidence type="ECO:0000256" key="1">
    <source>
        <dbReference type="ARBA" id="ARBA00004123"/>
    </source>
</evidence>
<dbReference type="InterPro" id="IPR013085">
    <property type="entry name" value="U1-CZ_Znf_C2H2"/>
</dbReference>
<dbReference type="FunFam" id="3.30.160.60:FF:000059">
    <property type="entry name" value="U1 small nuclear ribonucleoprotein C"/>
    <property type="match status" value="1"/>
</dbReference>
<evidence type="ECO:0000256" key="10">
    <source>
        <dbReference type="PIRNR" id="PIRNR037969"/>
    </source>
</evidence>
<dbReference type="Proteomes" id="UP000887540">
    <property type="component" value="Unplaced"/>
</dbReference>
<dbReference type="WBParaSite" id="ACRNAN_scaffold8751.g28250.t1">
    <property type="protein sequence ID" value="ACRNAN_scaffold8751.g28250.t1"/>
    <property type="gene ID" value="ACRNAN_scaffold8751.g28250"/>
</dbReference>
<comment type="function">
    <text evidence="9">Component of the spliceosomal U1 snRNP, which is essential for recognition of the pre-mRNA 5' splice-site and the subsequent assembly of the spliceosome. U1-C is directly involved in initial 5' splice-site recognition for both constitutive and regulated alternative splicing. The interaction with the 5' splice-site seems to precede base-pairing between the pre-mRNA and the U1 snRNA. Stimulates commitment or early (E) complex formation by stabilizing the base pairing of the 5' end of the U1 snRNA and the 5' splice-site region.</text>
</comment>
<comment type="subunit">
    <text evidence="9">U1 snRNP is composed of the 7 core Sm proteins B/B', D1, D2, D3, E, F and G that assemble in a heptameric protein ring on the Sm site of the small nuclear RNA to form the core snRNP, and at least 3 U1 snRNP-specific proteins U1-70K, U1-A and U1-C. U1-C interacts with U1 snRNA and the 5' splice-site region of the pre-mRNA.</text>
</comment>
<dbReference type="PANTHER" id="PTHR31148:SF1">
    <property type="entry name" value="U1 SMALL NUCLEAR RIBONUCLEOPROTEIN C"/>
    <property type="match status" value="1"/>
</dbReference>
<evidence type="ECO:0000256" key="6">
    <source>
        <dbReference type="ARBA" id="ARBA00023242"/>
    </source>
</evidence>
<sequence length="133" mass="15893">MPKYYCDYCDVFLTHDSRTVRKTHNGGRKHKDNVRAYYQAWLEDQAQKLIDNYTKMYLQQKVDSAKMFLHHRFPQPNLAPMPMPYPPMPYSPAMPFQYPMPFPNPNAMPIPYQGPGFEDIRRQEMINFVKKEE</sequence>
<comment type="similarity">
    <text evidence="9 10">Belongs to the U1 small nuclear ribonucleoprotein C family.</text>
</comment>
<dbReference type="GO" id="GO:0003729">
    <property type="term" value="F:mRNA binding"/>
    <property type="evidence" value="ECO:0007669"/>
    <property type="project" value="UniProtKB-UniRule"/>
</dbReference>
<organism evidence="12 13">
    <name type="scientific">Acrobeloides nanus</name>
    <dbReference type="NCBI Taxonomy" id="290746"/>
    <lineage>
        <taxon>Eukaryota</taxon>
        <taxon>Metazoa</taxon>
        <taxon>Ecdysozoa</taxon>
        <taxon>Nematoda</taxon>
        <taxon>Chromadorea</taxon>
        <taxon>Rhabditida</taxon>
        <taxon>Tylenchina</taxon>
        <taxon>Cephalobomorpha</taxon>
        <taxon>Cephaloboidea</taxon>
        <taxon>Cephalobidae</taxon>
        <taxon>Acrobeloides</taxon>
    </lineage>
</organism>
<dbReference type="GO" id="GO:0030627">
    <property type="term" value="F:pre-mRNA 5'-splice site binding"/>
    <property type="evidence" value="ECO:0007669"/>
    <property type="project" value="InterPro"/>
</dbReference>
<dbReference type="GO" id="GO:0000387">
    <property type="term" value="P:spliceosomal snRNP assembly"/>
    <property type="evidence" value="ECO:0007669"/>
    <property type="project" value="UniProtKB-UniRule"/>
</dbReference>
<evidence type="ECO:0000256" key="5">
    <source>
        <dbReference type="ARBA" id="ARBA00022884"/>
    </source>
</evidence>
<keyword evidence="7 9" id="KW-0687">Ribonucleoprotein</keyword>
<dbReference type="Gene3D" id="3.30.160.60">
    <property type="entry name" value="Classic Zinc Finger"/>
    <property type="match status" value="1"/>
</dbReference>
<feature type="domain" description="Matrin-type" evidence="11">
    <location>
        <begin position="4"/>
        <end position="36"/>
    </location>
</feature>
<accession>A0A914EME5</accession>
<dbReference type="Pfam" id="PF06220">
    <property type="entry name" value="zf-U1"/>
    <property type="match status" value="1"/>
</dbReference>
<comment type="subunit">
    <text evidence="8">Component of the U1 snRNP. The U1 snRNP is composed of the U1 snRNA and the 7 core Sm proteins SNRPB, SNRPD1, SNRPD2, SNRPD3, SNRPE, SNRPF and SNRPG that assemble in a heptameric protein ring on the Sm site of the small nuclear RNA to form the core snRNP, and at least 3 U1 snRNP-specific proteins SNRNP70/U1-70K, SNRPA/U1-A and SNRPC/U1-C. SNRPC/U1-C interacts with U1 snRNA and the 5' splice-site region of the pre-mRNA. Interacts (via N-terminus) with TIA1 (via C-terminus); thereby promoting spliceosomal U1 snRNP recruitment to 5' splice sites.</text>
</comment>
<evidence type="ECO:0000313" key="13">
    <source>
        <dbReference type="WBParaSite" id="ACRNAN_scaffold8751.g28250.t1"/>
    </source>
</evidence>
<dbReference type="GO" id="GO:0071004">
    <property type="term" value="C:U2-type prespliceosome"/>
    <property type="evidence" value="ECO:0007669"/>
    <property type="project" value="UniProtKB-UniRule"/>
</dbReference>
<keyword evidence="6 9" id="KW-0539">Nucleus</keyword>
<evidence type="ECO:0000256" key="2">
    <source>
        <dbReference type="ARBA" id="ARBA00022723"/>
    </source>
</evidence>
<keyword evidence="5 9" id="KW-0694">RNA-binding</keyword>
<evidence type="ECO:0000256" key="9">
    <source>
        <dbReference type="HAMAP-Rule" id="MF_03153"/>
    </source>
</evidence>
<evidence type="ECO:0000256" key="8">
    <source>
        <dbReference type="ARBA" id="ARBA00046357"/>
    </source>
</evidence>
<dbReference type="PIRSF" id="PIRSF037969">
    <property type="entry name" value="U1_snRNP-C"/>
    <property type="match status" value="1"/>
</dbReference>
<evidence type="ECO:0000313" key="12">
    <source>
        <dbReference type="Proteomes" id="UP000887540"/>
    </source>
</evidence>
<dbReference type="SMART" id="SM00451">
    <property type="entry name" value="ZnF_U1"/>
    <property type="match status" value="1"/>
</dbReference>
<dbReference type="SUPFAM" id="SSF57667">
    <property type="entry name" value="beta-beta-alpha zinc fingers"/>
    <property type="match status" value="1"/>
</dbReference>
<dbReference type="GO" id="GO:0000395">
    <property type="term" value="P:mRNA 5'-splice site recognition"/>
    <property type="evidence" value="ECO:0007669"/>
    <property type="project" value="UniProtKB-UniRule"/>
</dbReference>
<dbReference type="HAMAP" id="MF_03153">
    <property type="entry name" value="U1_C"/>
    <property type="match status" value="1"/>
</dbReference>
<dbReference type="PROSITE" id="PS50171">
    <property type="entry name" value="ZF_MATRIN"/>
    <property type="match status" value="1"/>
</dbReference>
<evidence type="ECO:0000256" key="3">
    <source>
        <dbReference type="ARBA" id="ARBA00022771"/>
    </source>
</evidence>
<dbReference type="GO" id="GO:0005685">
    <property type="term" value="C:U1 snRNP"/>
    <property type="evidence" value="ECO:0007669"/>
    <property type="project" value="UniProtKB-UniRule"/>
</dbReference>
<comment type="subcellular location">
    <subcellularLocation>
        <location evidence="1 9 10">Nucleus</location>
    </subcellularLocation>
</comment>
<evidence type="ECO:0000256" key="4">
    <source>
        <dbReference type="ARBA" id="ARBA00022833"/>
    </source>
</evidence>
<reference evidence="13" key="1">
    <citation type="submission" date="2022-11" db="UniProtKB">
        <authorList>
            <consortium name="WormBaseParasite"/>
        </authorList>
    </citation>
    <scope>IDENTIFICATION</scope>
</reference>
<dbReference type="GO" id="GO:0008270">
    <property type="term" value="F:zinc ion binding"/>
    <property type="evidence" value="ECO:0007669"/>
    <property type="project" value="UniProtKB-UniRule"/>
</dbReference>
<dbReference type="InterPro" id="IPR017340">
    <property type="entry name" value="U1_snRNP-C"/>
</dbReference>
<dbReference type="InterPro" id="IPR003604">
    <property type="entry name" value="Matrin/U1-like-C_Znf_C2H2"/>
</dbReference>
<keyword evidence="2 9" id="KW-0479">Metal-binding</keyword>
<proteinExistence type="inferred from homology"/>
<dbReference type="PANTHER" id="PTHR31148">
    <property type="entry name" value="U1 SMALL NUCLEAR RIBONUCLEOPROTEIN C"/>
    <property type="match status" value="1"/>
</dbReference>